<name>A0A0E1NW73_YERPA</name>
<dbReference type="InterPro" id="IPR018755">
    <property type="entry name" value="Phage_Mu_Gp48"/>
</dbReference>
<dbReference type="HOGENOM" id="CLU_2497162_0_0_6"/>
<accession>A0A0E1NW73</accession>
<evidence type="ECO:0000313" key="1">
    <source>
        <dbReference type="EMBL" id="ABG12933.1"/>
    </source>
</evidence>
<gene>
    <name evidence="1" type="ordered locus">YPA_0965</name>
</gene>
<protein>
    <submittedName>
        <fullName evidence="1">Putative bacteriophage protein</fullName>
    </submittedName>
</protein>
<dbReference type="RefSeq" id="WP_002215458.1">
    <property type="nucleotide sequence ID" value="NC_008150.1"/>
</dbReference>
<sequence>MSRYSVSEYTGALQALMPMGLVWPRRHDGIQTEVLRALANAYQRSDEDAQDLLSAAFPATATALLPEWEATLGLPDLCARLVRSIA</sequence>
<proteinExistence type="predicted"/>
<reference evidence="1 2" key="1">
    <citation type="journal article" date="2006" name="J. Bacteriol.">
        <title>Complete genome sequence of Yersinia pestis strains Antiqua and Nepal516: evidence of gene reduction in an emerging pathogen.</title>
        <authorList>
            <person name="Chain P.S."/>
            <person name="Hu P."/>
            <person name="Malfatti S.A."/>
            <person name="Radnedge L."/>
            <person name="Larimer F."/>
            <person name="Vergez L.M."/>
            <person name="Worsham P."/>
            <person name="Chu M.C."/>
            <person name="Andersen G.L."/>
        </authorList>
    </citation>
    <scope>NUCLEOTIDE SEQUENCE [LARGE SCALE GENOMIC DNA]</scope>
    <source>
        <strain evidence="1 2">Antiqua</strain>
    </source>
</reference>
<dbReference type="AlphaFoldDB" id="A0A0E1NW73"/>
<dbReference type="GeneID" id="79919463"/>
<dbReference type="Pfam" id="PF10076">
    <property type="entry name" value="Phage_Mu_Gp48"/>
    <property type="match status" value="1"/>
</dbReference>
<organism evidence="1 2">
    <name type="scientific">Yersinia pestis bv. Antiqua (strain Antiqua)</name>
    <dbReference type="NCBI Taxonomy" id="360102"/>
    <lineage>
        <taxon>Bacteria</taxon>
        <taxon>Pseudomonadati</taxon>
        <taxon>Pseudomonadota</taxon>
        <taxon>Gammaproteobacteria</taxon>
        <taxon>Enterobacterales</taxon>
        <taxon>Yersiniaceae</taxon>
        <taxon>Yersinia</taxon>
    </lineage>
</organism>
<dbReference type="Proteomes" id="UP000001971">
    <property type="component" value="Chromosome"/>
</dbReference>
<evidence type="ECO:0000313" key="2">
    <source>
        <dbReference type="Proteomes" id="UP000001971"/>
    </source>
</evidence>
<dbReference type="KEGG" id="ypa:YPA_0965"/>
<dbReference type="EMBL" id="CP000308">
    <property type="protein sequence ID" value="ABG12933.1"/>
    <property type="molecule type" value="Genomic_DNA"/>
</dbReference>
<dbReference type="PATRIC" id="fig|360102.15.peg.4027"/>